<dbReference type="AlphaFoldDB" id="D4BAW8"/>
<dbReference type="RefSeq" id="WP_006684999.1">
    <property type="nucleotide sequence ID" value="NZ_GG730299.1"/>
</dbReference>
<comment type="caution">
    <text evidence="1">The sequence shown here is derived from an EMBL/GenBank/DDBJ whole genome shotgun (WGS) entry which is preliminary data.</text>
</comment>
<protein>
    <submittedName>
        <fullName evidence="1">Transcriptional activator PerC</fullName>
    </submittedName>
</protein>
<sequence>MIQDHIAEKLEAAGLWRRAATRWLNVMLRIEYTVAEREWIRQRRIYCQSKITPVAVPEPLNFSDIARAASTTQARMGINKPRGITLRLQTEPPAEK</sequence>
<accession>D4BAW8</accession>
<dbReference type="EMBL" id="ABWL02000006">
    <property type="protein sequence ID" value="EFE09329.1"/>
    <property type="molecule type" value="Genomic_DNA"/>
</dbReference>
<evidence type="ECO:0000313" key="1">
    <source>
        <dbReference type="EMBL" id="EFE09329.1"/>
    </source>
</evidence>
<dbReference type="InterPro" id="IPR024684">
    <property type="entry name" value="Tscrpt_act_PerC/SfV_Orf40"/>
</dbReference>
<dbReference type="Pfam" id="PF06069">
    <property type="entry name" value="PerC"/>
    <property type="match status" value="1"/>
</dbReference>
<proteinExistence type="predicted"/>
<dbReference type="eggNOG" id="ENOG50338SN">
    <property type="taxonomic scope" value="Bacteria"/>
</dbReference>
<dbReference type="Proteomes" id="UP000003880">
    <property type="component" value="Unassembled WGS sequence"/>
</dbReference>
<name>D4BAW8_9ENTR</name>
<dbReference type="HOGENOM" id="CLU_167464_0_0_6"/>
<gene>
    <name evidence="1" type="ORF">CIT292_07614</name>
</gene>
<evidence type="ECO:0000313" key="2">
    <source>
        <dbReference type="Proteomes" id="UP000003880"/>
    </source>
</evidence>
<organism evidence="1 2">
    <name type="scientific">Citrobacter youngae ATCC 29220</name>
    <dbReference type="NCBI Taxonomy" id="500640"/>
    <lineage>
        <taxon>Bacteria</taxon>
        <taxon>Pseudomonadati</taxon>
        <taxon>Pseudomonadota</taxon>
        <taxon>Gammaproteobacteria</taxon>
        <taxon>Enterobacterales</taxon>
        <taxon>Enterobacteriaceae</taxon>
        <taxon>Citrobacter</taxon>
        <taxon>Citrobacter freundii complex</taxon>
    </lineage>
</organism>
<reference evidence="1 2" key="1">
    <citation type="submission" date="2010-02" db="EMBL/GenBank/DDBJ databases">
        <authorList>
            <person name="Weinstock G."/>
            <person name="Sodergren E."/>
            <person name="Clifton S."/>
            <person name="Fulton L."/>
            <person name="Fulton B."/>
            <person name="Courtney L."/>
            <person name="Fronick C."/>
            <person name="Harrison M."/>
            <person name="Strong C."/>
            <person name="Farmer C."/>
            <person name="Delahaunty K."/>
            <person name="Markovic C."/>
            <person name="Hall O."/>
            <person name="Minx P."/>
            <person name="Tomlinson C."/>
            <person name="Mitreva M."/>
            <person name="Nelson J."/>
            <person name="Hou S."/>
            <person name="Wollam A."/>
            <person name="Pepin K.H."/>
            <person name="Johnson M."/>
            <person name="Bhonagiri V."/>
            <person name="Zhang X."/>
            <person name="Suruliraj S."/>
            <person name="Warren W."/>
            <person name="Chinwalla A."/>
            <person name="Mardis E.R."/>
            <person name="Wilson R.K."/>
        </authorList>
    </citation>
    <scope>NUCLEOTIDE SEQUENCE [LARGE SCALE GENOMIC DNA]</scope>
    <source>
        <strain evidence="1 2">ATCC 29220</strain>
    </source>
</reference>